<keyword evidence="3" id="KW-1185">Reference proteome</keyword>
<proteinExistence type="predicted"/>
<dbReference type="OrthoDB" id="2665003at2"/>
<reference evidence="2 4" key="3">
    <citation type="submission" date="2019-03" db="EMBL/GenBank/DDBJ databases">
        <authorList>
            <consortium name="Pathogen Informatics"/>
        </authorList>
    </citation>
    <scope>NUCLEOTIDE SEQUENCE [LARGE SCALE GENOMIC DNA]</scope>
    <source>
        <strain evidence="2 4">NCTC12282</strain>
    </source>
</reference>
<dbReference type="Proteomes" id="UP000373449">
    <property type="component" value="Unassembled WGS sequence"/>
</dbReference>
<dbReference type="Proteomes" id="UP000224974">
    <property type="component" value="Unassembled WGS sequence"/>
</dbReference>
<reference evidence="3" key="1">
    <citation type="submission" date="2017-09" db="EMBL/GenBank/DDBJ databases">
        <title>FDA dAtabase for Regulatory Grade micrObial Sequences (FDA-ARGOS): Supporting development and validation of Infectious Disease Dx tests.</title>
        <authorList>
            <person name="Minogue T."/>
            <person name="Wolcott M."/>
            <person name="Wasieloski L."/>
            <person name="Aguilar W."/>
            <person name="Moore D."/>
            <person name="Tallon L."/>
            <person name="Sadzewicz L."/>
            <person name="Ott S."/>
            <person name="Zhao X."/>
            <person name="Nagaraj S."/>
            <person name="Vavikolanu K."/>
            <person name="Aluvathingal J."/>
            <person name="Nadendla S."/>
            <person name="Sichtig H."/>
        </authorList>
    </citation>
    <scope>NUCLEOTIDE SEQUENCE [LARGE SCALE GENOMIC DNA]</scope>
    <source>
        <strain evidence="3">FDAARGOS_387</strain>
    </source>
</reference>
<dbReference type="AlphaFoldDB" id="A0A2C6DJR5"/>
<protein>
    <submittedName>
        <fullName evidence="1">Uncharacterized protein</fullName>
    </submittedName>
</protein>
<evidence type="ECO:0000313" key="4">
    <source>
        <dbReference type="Proteomes" id="UP000373449"/>
    </source>
</evidence>
<evidence type="ECO:0000313" key="3">
    <source>
        <dbReference type="Proteomes" id="UP000224974"/>
    </source>
</evidence>
<reference evidence="1" key="2">
    <citation type="submission" date="2017-09" db="EMBL/GenBank/DDBJ databases">
        <title>FDA dAtabase for Regulatory Grade micrObial Sequences (FDA-ARGOS): Supporting development and validation of Infectious Disease Dx tests.</title>
        <authorList>
            <person name="Minogue T."/>
            <person name="Wolcott M."/>
            <person name="Wasieloski L."/>
            <person name="Aguilar W."/>
            <person name="Moore D."/>
            <person name="Tallon L.J."/>
            <person name="Sadzewicz L."/>
            <person name="Ott S."/>
            <person name="Zhao X."/>
            <person name="Nagaraj S."/>
            <person name="Vavikolanu K."/>
            <person name="Aluvathingal J."/>
            <person name="Nadendla S."/>
            <person name="Sichtig H."/>
        </authorList>
    </citation>
    <scope>NUCLEOTIDE SEQUENCE</scope>
    <source>
        <strain evidence="1">FDAARGOS_387</strain>
    </source>
</reference>
<sequence length="232" mass="27048">MLTFPFSREKHCRDVLTNYLGFIYQGYDSVVQWLEYAEKLPLDNHIWPREMDIPSVGQVRMVLVEKPFNQQLNGEFWTLFQPGYSCLNGWEDYPQEIISSAFIHCQFVSSISVAERCAWIEVKVMDVIPLAKVEQAIAPEHEVGCFLDKLYCFDDSHIIQYQDWLYYYGNDQSNLGNWLLIQLISHQAHLIAFGEWDFDRRTAYIGNLILSPLTCDTLLSRCNRTDLIGLTT</sequence>
<evidence type="ECO:0000313" key="2">
    <source>
        <dbReference type="EMBL" id="VFS49920.1"/>
    </source>
</evidence>
<dbReference type="EMBL" id="CAADJA010000002">
    <property type="protein sequence ID" value="VFS49920.1"/>
    <property type="molecule type" value="Genomic_DNA"/>
</dbReference>
<accession>A0A2C6DJR5</accession>
<dbReference type="STRING" id="1111728.GCA_000427805_00110"/>
<evidence type="ECO:0000313" key="1">
    <source>
        <dbReference type="EMBL" id="PHI30558.1"/>
    </source>
</evidence>
<gene>
    <name evidence="1" type="ORF">CRN84_15020</name>
    <name evidence="2" type="ORF">NCTC12282_04245</name>
</gene>
<dbReference type="RefSeq" id="WP_051323102.1">
    <property type="nucleotide sequence ID" value="NZ_CAADJA010000002.1"/>
</dbReference>
<dbReference type="EMBL" id="PDDX01000001">
    <property type="protein sequence ID" value="PHI30558.1"/>
    <property type="molecule type" value="Genomic_DNA"/>
</dbReference>
<organism evidence="1 3">
    <name type="scientific">Budvicia aquatica</name>
    <dbReference type="NCBI Taxonomy" id="82979"/>
    <lineage>
        <taxon>Bacteria</taxon>
        <taxon>Pseudomonadati</taxon>
        <taxon>Pseudomonadota</taxon>
        <taxon>Gammaproteobacteria</taxon>
        <taxon>Enterobacterales</taxon>
        <taxon>Budviciaceae</taxon>
        <taxon>Budvicia</taxon>
    </lineage>
</organism>
<name>A0A2C6DJR5_9GAMM</name>